<dbReference type="RefSeq" id="WP_349640352.1">
    <property type="nucleotide sequence ID" value="NZ_CP090958.1"/>
</dbReference>
<gene>
    <name evidence="5" type="ORF">LWF01_07175</name>
</gene>
<protein>
    <submittedName>
        <fullName evidence="5">FCD domain-containing protein</fullName>
    </submittedName>
</protein>
<dbReference type="Pfam" id="PF07729">
    <property type="entry name" value="FCD"/>
    <property type="match status" value="1"/>
</dbReference>
<evidence type="ECO:0000256" key="2">
    <source>
        <dbReference type="ARBA" id="ARBA00023125"/>
    </source>
</evidence>
<dbReference type="PANTHER" id="PTHR43537:SF44">
    <property type="entry name" value="GNTR FAMILY REGULATORY PROTEIN"/>
    <property type="match status" value="1"/>
</dbReference>
<accession>A0ABY8QWX4</accession>
<dbReference type="Proteomes" id="UP001209083">
    <property type="component" value="Chromosome"/>
</dbReference>
<keyword evidence="3" id="KW-0804">Transcription</keyword>
<dbReference type="Gene3D" id="1.10.10.10">
    <property type="entry name" value="Winged helix-like DNA-binding domain superfamily/Winged helix DNA-binding domain"/>
    <property type="match status" value="1"/>
</dbReference>
<dbReference type="Pfam" id="PF00392">
    <property type="entry name" value="GntR"/>
    <property type="match status" value="1"/>
</dbReference>
<dbReference type="InterPro" id="IPR000524">
    <property type="entry name" value="Tscrpt_reg_HTH_GntR"/>
</dbReference>
<dbReference type="PANTHER" id="PTHR43537">
    <property type="entry name" value="TRANSCRIPTIONAL REGULATOR, GNTR FAMILY"/>
    <property type="match status" value="1"/>
</dbReference>
<evidence type="ECO:0000256" key="1">
    <source>
        <dbReference type="ARBA" id="ARBA00023015"/>
    </source>
</evidence>
<keyword evidence="6" id="KW-1185">Reference proteome</keyword>
<reference evidence="5 6" key="1">
    <citation type="submission" date="2023-05" db="EMBL/GenBank/DDBJ databases">
        <title>Lithophilousrod everest ZFBP1038 complete genpme.</title>
        <authorList>
            <person name="Tian M."/>
        </authorList>
    </citation>
    <scope>NUCLEOTIDE SEQUENCE [LARGE SCALE GENOMIC DNA]</scope>
    <source>
        <strain evidence="5 6">ZFBP1038</strain>
    </source>
</reference>
<organism evidence="5 6">
    <name type="scientific">Saxibacter everestensis</name>
    <dbReference type="NCBI Taxonomy" id="2909229"/>
    <lineage>
        <taxon>Bacteria</taxon>
        <taxon>Bacillati</taxon>
        <taxon>Actinomycetota</taxon>
        <taxon>Actinomycetes</taxon>
        <taxon>Micrococcales</taxon>
        <taxon>Brevibacteriaceae</taxon>
        <taxon>Saxibacter</taxon>
    </lineage>
</organism>
<sequence length="247" mass="26791">MVRLIRITARGLHGQLLESVGQAIAIGELSEDQQISPETMAEEANVSRTVVREVLKVLEGKGMVGARPRTGTRVRAADEWDLLDPDVIRWRAAGPDKAKQLDDLMKIRSAVEPLAARGACENATASNMTALNQALDAMQAASANDDPDAFTAADVRFHRELIRSGGNLILAQLAAPIEAVLRVRRELGLTPDRITDEALDNHRAIVRAISDRDEAAAEIASRKIVDVAGAEIWARLESDEKVPRAQA</sequence>
<evidence type="ECO:0000313" key="6">
    <source>
        <dbReference type="Proteomes" id="UP001209083"/>
    </source>
</evidence>
<dbReference type="SUPFAM" id="SSF46785">
    <property type="entry name" value="Winged helix' DNA-binding domain"/>
    <property type="match status" value="1"/>
</dbReference>
<evidence type="ECO:0000259" key="4">
    <source>
        <dbReference type="PROSITE" id="PS50949"/>
    </source>
</evidence>
<feature type="domain" description="HTH gntR-type" evidence="4">
    <location>
        <begin position="10"/>
        <end position="77"/>
    </location>
</feature>
<dbReference type="InterPro" id="IPR036388">
    <property type="entry name" value="WH-like_DNA-bd_sf"/>
</dbReference>
<proteinExistence type="predicted"/>
<dbReference type="InterPro" id="IPR008920">
    <property type="entry name" value="TF_FadR/GntR_C"/>
</dbReference>
<name>A0ABY8QWX4_9MICO</name>
<evidence type="ECO:0000313" key="5">
    <source>
        <dbReference type="EMBL" id="WGW13530.1"/>
    </source>
</evidence>
<keyword evidence="1" id="KW-0805">Transcription regulation</keyword>
<dbReference type="SMART" id="SM00345">
    <property type="entry name" value="HTH_GNTR"/>
    <property type="match status" value="1"/>
</dbReference>
<dbReference type="SMART" id="SM00895">
    <property type="entry name" value="FCD"/>
    <property type="match status" value="1"/>
</dbReference>
<dbReference type="Gene3D" id="1.20.120.530">
    <property type="entry name" value="GntR ligand-binding domain-like"/>
    <property type="match status" value="1"/>
</dbReference>
<dbReference type="PROSITE" id="PS50949">
    <property type="entry name" value="HTH_GNTR"/>
    <property type="match status" value="1"/>
</dbReference>
<dbReference type="InterPro" id="IPR036390">
    <property type="entry name" value="WH_DNA-bd_sf"/>
</dbReference>
<dbReference type="SUPFAM" id="SSF48008">
    <property type="entry name" value="GntR ligand-binding domain-like"/>
    <property type="match status" value="1"/>
</dbReference>
<keyword evidence="2" id="KW-0238">DNA-binding</keyword>
<dbReference type="CDD" id="cd07377">
    <property type="entry name" value="WHTH_GntR"/>
    <property type="match status" value="1"/>
</dbReference>
<evidence type="ECO:0000256" key="3">
    <source>
        <dbReference type="ARBA" id="ARBA00023163"/>
    </source>
</evidence>
<dbReference type="InterPro" id="IPR011711">
    <property type="entry name" value="GntR_C"/>
</dbReference>
<dbReference type="EMBL" id="CP090958">
    <property type="protein sequence ID" value="WGW13530.1"/>
    <property type="molecule type" value="Genomic_DNA"/>
</dbReference>